<evidence type="ECO:0000256" key="3">
    <source>
        <dbReference type="ARBA" id="ARBA00022729"/>
    </source>
</evidence>
<dbReference type="Proteomes" id="UP000186698">
    <property type="component" value="Chromosome 3L"/>
</dbReference>
<dbReference type="SUPFAM" id="SSF49265">
    <property type="entry name" value="Fibronectin type III"/>
    <property type="match status" value="1"/>
</dbReference>
<dbReference type="AlphaFoldDB" id="A0A1L8GWR8"/>
<dbReference type="PANTHER" id="PTHR14619:SF1">
    <property type="entry name" value="PROTEIN NDNF"/>
    <property type="match status" value="1"/>
</dbReference>
<evidence type="ECO:0000313" key="11">
    <source>
        <dbReference type="Xenbase" id="XB-GENE-22066197"/>
    </source>
</evidence>
<dbReference type="PANTHER" id="PTHR14619">
    <property type="entry name" value="NEURON-DERIVED NEUROTROPHIC FACTOR"/>
    <property type="match status" value="1"/>
</dbReference>
<keyword evidence="2" id="KW-0964">Secreted</keyword>
<comment type="function">
    <text evidence="8">Secretory protein that plays a role in various cellular processes. Acts as a chemorepellent acting on gonadotropin-releasing hormone (GnRH) expressing neurons regulating their migration to the hypothalamus. Also promotes neuron migration, growth and survival as well as neurite outgrowth and is involved in the development of the olfactory system. May also act through the regulation of growth factors activity and downstream signaling. Also regulates extracellular matrix assembly and cell adhesiveness. Promotes endothelial cell survival, vessel formation and plays an important role in the process of revascularization through NOS3-dependent mechanisms.</text>
</comment>
<dbReference type="OrthoDB" id="9872501at2759"/>
<evidence type="ECO:0000256" key="1">
    <source>
        <dbReference type="ARBA" id="ARBA00004613"/>
    </source>
</evidence>
<dbReference type="Xenbase" id="XB-GENE-22066197">
    <property type="gene designation" value="ndnfl1.L"/>
</dbReference>
<keyword evidence="9" id="KW-1185">Reference proteome</keyword>
<dbReference type="InterPro" id="IPR036116">
    <property type="entry name" value="FN3_sf"/>
</dbReference>
<dbReference type="OMA" id="MYVTPCG"/>
<dbReference type="Pfam" id="PF19433">
    <property type="entry name" value="NDNF_C"/>
    <property type="match status" value="1"/>
</dbReference>
<dbReference type="AGR" id="Xenbase:XB-GENE-22066197"/>
<keyword evidence="5" id="KW-0524">Neurogenesis</keyword>
<keyword evidence="3" id="KW-0732">Signal</keyword>
<dbReference type="PaxDb" id="8355-A0A1L8GWR8"/>
<dbReference type="InterPro" id="IPR056225">
    <property type="entry name" value="NDNF_N"/>
</dbReference>
<protein>
    <recommendedName>
        <fullName evidence="7">Protein NDNF</fullName>
    </recommendedName>
</protein>
<evidence type="ECO:0000256" key="7">
    <source>
        <dbReference type="ARBA" id="ARBA00024096"/>
    </source>
</evidence>
<dbReference type="InterPro" id="IPR013783">
    <property type="entry name" value="Ig-like_fold"/>
</dbReference>
<dbReference type="CTD" id="108710826"/>
<dbReference type="GO" id="GO:0008201">
    <property type="term" value="F:heparin binding"/>
    <property type="evidence" value="ECO:0000318"/>
    <property type="project" value="GO_Central"/>
</dbReference>
<keyword evidence="4" id="KW-0677">Repeat</keyword>
<evidence type="ECO:0000256" key="4">
    <source>
        <dbReference type="ARBA" id="ARBA00022737"/>
    </source>
</evidence>
<proteinExistence type="predicted"/>
<dbReference type="Pfam" id="PF10179">
    <property type="entry name" value="NDNF"/>
    <property type="match status" value="1"/>
</dbReference>
<comment type="subcellular location">
    <subcellularLocation>
        <location evidence="1">Secreted</location>
    </subcellularLocation>
</comment>
<dbReference type="InterPro" id="IPR045805">
    <property type="entry name" value="NDNF_C"/>
</dbReference>
<sequence length="545" mass="61508">MEKLLLILVLSIQSSSYSLGGDVLSQLHANHKIHARNLLPIGQRVDGFLRMDKPSRFYFFANGSHDILTLRVTPCESPLFWTLSSVHDKKAHGAGEVNMEHLKPYDQRMHTRTLFSFQGNGEETFSTGVTSDSLYLLDIASLESDTNFQVFVWDHKNQGNLWPQLPNDSQLEIISVEEDRIKLSWKPSLGDDEKVNYCVFVNKQHNVKTLCATMSNTNKRFSNRLNENEDKSSKSLETAMKTSKTYSNKLKENVKEHNVNNDLFFSKNFVGAQKVCVGQWTNATISRLKPKTLYYFDVFAVNSQTGTSLAYTGTFAETKNKHRSQATLPNDEMVNIFLKSKVLRMMTVDLPSHGSKWLFIHSCLHKVHLQITVNGKVIVSQNINRAHNFKLSGRPKASCIITLKSSKGGPGLVKIFSTTAHHDLPFPNLFSDMSFSISNSTCSSATVTWTGSGHGTKYCIYARHLEQSLDLKLIHMHQNSCLSTNTRSKAEKVFCKNAGPDAPREDEITDLKPGKTYLLDLYFIGLYNSTIKFPSRVVRTQGWCT</sequence>
<dbReference type="KEGG" id="xla:108710826"/>
<dbReference type="RefSeq" id="XP_018107486.1">
    <property type="nucleotide sequence ID" value="XM_018251997.2"/>
</dbReference>
<dbReference type="InterPro" id="IPR019326">
    <property type="entry name" value="NDNF"/>
</dbReference>
<dbReference type="Pfam" id="PF24354">
    <property type="entry name" value="NDNF_N"/>
    <property type="match status" value="1"/>
</dbReference>
<dbReference type="GeneID" id="108710826"/>
<reference evidence="10" key="1">
    <citation type="submission" date="2025-08" db="UniProtKB">
        <authorList>
            <consortium name="RefSeq"/>
        </authorList>
    </citation>
    <scope>IDENTIFICATION</scope>
    <source>
        <strain evidence="10">J_2021</strain>
        <tissue evidence="10">Erythrocytes</tissue>
    </source>
</reference>
<evidence type="ECO:0000256" key="2">
    <source>
        <dbReference type="ARBA" id="ARBA00022525"/>
    </source>
</evidence>
<dbReference type="SMART" id="SM00060">
    <property type="entry name" value="FN3"/>
    <property type="match status" value="2"/>
</dbReference>
<dbReference type="Gene3D" id="2.60.40.10">
    <property type="entry name" value="Immunoglobulins"/>
    <property type="match status" value="1"/>
</dbReference>
<evidence type="ECO:0000313" key="9">
    <source>
        <dbReference type="Proteomes" id="UP000186698"/>
    </source>
</evidence>
<gene>
    <name evidence="11" type="primary">ndnfl1.L</name>
    <name evidence="11" type="synonym">ndnf.L</name>
    <name evidence="10" type="synonym">ndnfl1.1.L</name>
</gene>
<dbReference type="Bgee" id="108710826">
    <property type="expression patterns" value="Expressed in zone of skin and 5 other cell types or tissues"/>
</dbReference>
<evidence type="ECO:0000256" key="6">
    <source>
        <dbReference type="ARBA" id="ARBA00023180"/>
    </source>
</evidence>
<dbReference type="GO" id="GO:0007399">
    <property type="term" value="P:nervous system development"/>
    <property type="evidence" value="ECO:0007669"/>
    <property type="project" value="UniProtKB-KW"/>
</dbReference>
<organism evidence="9 10">
    <name type="scientific">Xenopus laevis</name>
    <name type="common">African clawed frog</name>
    <dbReference type="NCBI Taxonomy" id="8355"/>
    <lineage>
        <taxon>Eukaryota</taxon>
        <taxon>Metazoa</taxon>
        <taxon>Chordata</taxon>
        <taxon>Craniata</taxon>
        <taxon>Vertebrata</taxon>
        <taxon>Euteleostomi</taxon>
        <taxon>Amphibia</taxon>
        <taxon>Batrachia</taxon>
        <taxon>Anura</taxon>
        <taxon>Pipoidea</taxon>
        <taxon>Pipidae</taxon>
        <taxon>Xenopodinae</taxon>
        <taxon>Xenopus</taxon>
        <taxon>Xenopus</taxon>
    </lineage>
</organism>
<keyword evidence="6" id="KW-0325">Glycoprotein</keyword>
<name>A0A1L8GWR8_XENLA</name>
<evidence type="ECO:0000313" key="10">
    <source>
        <dbReference type="RefSeq" id="XP_018107486.1"/>
    </source>
</evidence>
<accession>A0A1L8GWR8</accession>
<dbReference type="InterPro" id="IPR055271">
    <property type="entry name" value="NDNF_Fn(III)_1"/>
</dbReference>
<dbReference type="GO" id="GO:0005576">
    <property type="term" value="C:extracellular region"/>
    <property type="evidence" value="ECO:0007669"/>
    <property type="project" value="UniProtKB-SubCell"/>
</dbReference>
<evidence type="ECO:0000256" key="5">
    <source>
        <dbReference type="ARBA" id="ARBA00022902"/>
    </source>
</evidence>
<dbReference type="InterPro" id="IPR003961">
    <property type="entry name" value="FN3_dom"/>
</dbReference>
<dbReference type="GO" id="GO:0030198">
    <property type="term" value="P:extracellular matrix organization"/>
    <property type="evidence" value="ECO:0000318"/>
    <property type="project" value="GO_Central"/>
</dbReference>
<evidence type="ECO:0000256" key="8">
    <source>
        <dbReference type="ARBA" id="ARBA00046135"/>
    </source>
</evidence>